<keyword evidence="3" id="KW-1003">Cell membrane</keyword>
<comment type="similarity">
    <text evidence="7">Belongs to the binding-protein-dependent transport system permease family.</text>
</comment>
<feature type="transmembrane region" description="Helical" evidence="7">
    <location>
        <begin position="117"/>
        <end position="138"/>
    </location>
</feature>
<evidence type="ECO:0000256" key="5">
    <source>
        <dbReference type="ARBA" id="ARBA00022989"/>
    </source>
</evidence>
<evidence type="ECO:0000313" key="9">
    <source>
        <dbReference type="EMBL" id="MXQ73348.1"/>
    </source>
</evidence>
<keyword evidence="5 7" id="KW-1133">Transmembrane helix</keyword>
<feature type="transmembrane region" description="Helical" evidence="7">
    <location>
        <begin position="170"/>
        <end position="192"/>
    </location>
</feature>
<dbReference type="GO" id="GO:0005886">
    <property type="term" value="C:plasma membrane"/>
    <property type="evidence" value="ECO:0007669"/>
    <property type="project" value="UniProtKB-SubCell"/>
</dbReference>
<sequence length="242" mass="27574">MKRSSRYGSIILLLIVWYVIAIQLNNEFRLPNPADVGMRMMQQLTSPEFFNAVSITLIRSLVGLAVAFVLAMLLALLSSYHPLAREMLSPIILVTKSIPNISYIILVLIWFGREISAIIITFLILFPAFYSAFLEGLLSMDDKLKRVMRLYKEKTLREIRMVRLPMLRPFIRGSLLSGIGLAFKVGVMAEILGQVSYGIGRELQYCRTDLDMVGIFAWTGWIIFILIILDWVIGKFFDATEV</sequence>
<dbReference type="GO" id="GO:0055085">
    <property type="term" value="P:transmembrane transport"/>
    <property type="evidence" value="ECO:0007669"/>
    <property type="project" value="InterPro"/>
</dbReference>
<dbReference type="InterPro" id="IPR000515">
    <property type="entry name" value="MetI-like"/>
</dbReference>
<organism evidence="9 10">
    <name type="scientific">Copranaerobaculum intestinale</name>
    <dbReference type="NCBI Taxonomy" id="2692629"/>
    <lineage>
        <taxon>Bacteria</taxon>
        <taxon>Bacillati</taxon>
        <taxon>Bacillota</taxon>
        <taxon>Erysipelotrichia</taxon>
        <taxon>Erysipelotrichales</taxon>
        <taxon>Erysipelotrichaceae</taxon>
        <taxon>Copranaerobaculum</taxon>
    </lineage>
</organism>
<dbReference type="SUPFAM" id="SSF161098">
    <property type="entry name" value="MetI-like"/>
    <property type="match status" value="1"/>
</dbReference>
<dbReference type="Pfam" id="PF00528">
    <property type="entry name" value="BPD_transp_1"/>
    <property type="match status" value="1"/>
</dbReference>
<name>A0A6N8U572_9FIRM</name>
<gene>
    <name evidence="9" type="ORF">GSF08_05315</name>
</gene>
<feature type="domain" description="ABC transmembrane type-1" evidence="8">
    <location>
        <begin position="53"/>
        <end position="234"/>
    </location>
</feature>
<dbReference type="Proteomes" id="UP000434036">
    <property type="component" value="Unassembled WGS sequence"/>
</dbReference>
<keyword evidence="4 7" id="KW-0812">Transmembrane</keyword>
<comment type="subcellular location">
    <subcellularLocation>
        <location evidence="1 7">Cell membrane</location>
        <topology evidence="1 7">Multi-pass membrane protein</topology>
    </subcellularLocation>
</comment>
<feature type="transmembrane region" description="Helical" evidence="7">
    <location>
        <begin position="88"/>
        <end position="111"/>
    </location>
</feature>
<reference evidence="9 10" key="1">
    <citation type="submission" date="2019-12" db="EMBL/GenBank/DDBJ databases">
        <authorList>
            <person name="Yang R."/>
        </authorList>
    </citation>
    <scope>NUCLEOTIDE SEQUENCE [LARGE SCALE GENOMIC DNA]</scope>
    <source>
        <strain evidence="9 10">DONG20-135</strain>
    </source>
</reference>
<evidence type="ECO:0000256" key="6">
    <source>
        <dbReference type="ARBA" id="ARBA00023136"/>
    </source>
</evidence>
<feature type="transmembrane region" description="Helical" evidence="7">
    <location>
        <begin position="7"/>
        <end position="24"/>
    </location>
</feature>
<dbReference type="RefSeq" id="WP_160624806.1">
    <property type="nucleotide sequence ID" value="NZ_WUUQ01000002.1"/>
</dbReference>
<dbReference type="PANTHER" id="PTHR30151:SF0">
    <property type="entry name" value="ABC TRANSPORTER PERMEASE PROTEIN MJ0413-RELATED"/>
    <property type="match status" value="1"/>
</dbReference>
<keyword evidence="10" id="KW-1185">Reference proteome</keyword>
<dbReference type="InterPro" id="IPR035906">
    <property type="entry name" value="MetI-like_sf"/>
</dbReference>
<keyword evidence="6 7" id="KW-0472">Membrane</keyword>
<evidence type="ECO:0000256" key="3">
    <source>
        <dbReference type="ARBA" id="ARBA00022475"/>
    </source>
</evidence>
<dbReference type="Gene3D" id="1.10.3720.10">
    <property type="entry name" value="MetI-like"/>
    <property type="match status" value="1"/>
</dbReference>
<proteinExistence type="inferred from homology"/>
<dbReference type="PROSITE" id="PS50928">
    <property type="entry name" value="ABC_TM1"/>
    <property type="match status" value="1"/>
</dbReference>
<feature type="transmembrane region" description="Helical" evidence="7">
    <location>
        <begin position="212"/>
        <end position="233"/>
    </location>
</feature>
<dbReference type="CDD" id="cd06261">
    <property type="entry name" value="TM_PBP2"/>
    <property type="match status" value="1"/>
</dbReference>
<dbReference type="EMBL" id="WUUQ01000002">
    <property type="protein sequence ID" value="MXQ73348.1"/>
    <property type="molecule type" value="Genomic_DNA"/>
</dbReference>
<feature type="transmembrane region" description="Helical" evidence="7">
    <location>
        <begin position="49"/>
        <end position="76"/>
    </location>
</feature>
<comment type="caution">
    <text evidence="9">The sequence shown here is derived from an EMBL/GenBank/DDBJ whole genome shotgun (WGS) entry which is preliminary data.</text>
</comment>
<evidence type="ECO:0000256" key="2">
    <source>
        <dbReference type="ARBA" id="ARBA00022448"/>
    </source>
</evidence>
<dbReference type="AlphaFoldDB" id="A0A6N8U572"/>
<accession>A0A6N8U572</accession>
<evidence type="ECO:0000313" key="10">
    <source>
        <dbReference type="Proteomes" id="UP000434036"/>
    </source>
</evidence>
<keyword evidence="2 7" id="KW-0813">Transport</keyword>
<reference evidence="9 10" key="2">
    <citation type="submission" date="2020-01" db="EMBL/GenBank/DDBJ databases">
        <title>Clostridiaceae sp. nov. isolated from the gut of human by culturomics.</title>
        <authorList>
            <person name="Chang Y."/>
        </authorList>
    </citation>
    <scope>NUCLEOTIDE SEQUENCE [LARGE SCALE GENOMIC DNA]</scope>
    <source>
        <strain evidence="9 10">DONG20-135</strain>
    </source>
</reference>
<dbReference type="PANTHER" id="PTHR30151">
    <property type="entry name" value="ALKANE SULFONATE ABC TRANSPORTER-RELATED, MEMBRANE SUBUNIT"/>
    <property type="match status" value="1"/>
</dbReference>
<evidence type="ECO:0000256" key="4">
    <source>
        <dbReference type="ARBA" id="ARBA00022692"/>
    </source>
</evidence>
<protein>
    <submittedName>
        <fullName evidence="9">ABC transporter permease subunit</fullName>
    </submittedName>
</protein>
<evidence type="ECO:0000259" key="8">
    <source>
        <dbReference type="PROSITE" id="PS50928"/>
    </source>
</evidence>
<evidence type="ECO:0000256" key="7">
    <source>
        <dbReference type="RuleBase" id="RU363032"/>
    </source>
</evidence>
<evidence type="ECO:0000256" key="1">
    <source>
        <dbReference type="ARBA" id="ARBA00004651"/>
    </source>
</evidence>